<evidence type="ECO:0000256" key="2">
    <source>
        <dbReference type="SAM" id="Phobius"/>
    </source>
</evidence>
<accession>A0A6A6SKL7</accession>
<dbReference type="Pfam" id="PF11374">
    <property type="entry name" value="DUF3176"/>
    <property type="match status" value="1"/>
</dbReference>
<protein>
    <recommendedName>
        <fullName evidence="5">DUF3176 domain containing protein</fullName>
    </recommendedName>
</protein>
<evidence type="ECO:0000313" key="3">
    <source>
        <dbReference type="EMBL" id="KAF2647163.1"/>
    </source>
</evidence>
<dbReference type="PANTHER" id="PTHR35394:SF5">
    <property type="entry name" value="DUF3176 DOMAIN-CONTAINING PROTEIN"/>
    <property type="match status" value="1"/>
</dbReference>
<organism evidence="3 4">
    <name type="scientific">Lophiostoma macrostomum CBS 122681</name>
    <dbReference type="NCBI Taxonomy" id="1314788"/>
    <lineage>
        <taxon>Eukaryota</taxon>
        <taxon>Fungi</taxon>
        <taxon>Dikarya</taxon>
        <taxon>Ascomycota</taxon>
        <taxon>Pezizomycotina</taxon>
        <taxon>Dothideomycetes</taxon>
        <taxon>Pleosporomycetidae</taxon>
        <taxon>Pleosporales</taxon>
        <taxon>Lophiostomataceae</taxon>
        <taxon>Lophiostoma</taxon>
    </lineage>
</organism>
<gene>
    <name evidence="3" type="ORF">K491DRAFT_615044</name>
</gene>
<dbReference type="EMBL" id="MU004670">
    <property type="protein sequence ID" value="KAF2647163.1"/>
    <property type="molecule type" value="Genomic_DNA"/>
</dbReference>
<feature type="transmembrane region" description="Helical" evidence="2">
    <location>
        <begin position="724"/>
        <end position="744"/>
    </location>
</feature>
<keyword evidence="2" id="KW-0472">Membrane</keyword>
<reference evidence="3" key="1">
    <citation type="journal article" date="2020" name="Stud. Mycol.">
        <title>101 Dothideomycetes genomes: a test case for predicting lifestyles and emergence of pathogens.</title>
        <authorList>
            <person name="Haridas S."/>
            <person name="Albert R."/>
            <person name="Binder M."/>
            <person name="Bloem J."/>
            <person name="Labutti K."/>
            <person name="Salamov A."/>
            <person name="Andreopoulos B."/>
            <person name="Baker S."/>
            <person name="Barry K."/>
            <person name="Bills G."/>
            <person name="Bluhm B."/>
            <person name="Cannon C."/>
            <person name="Castanera R."/>
            <person name="Culley D."/>
            <person name="Daum C."/>
            <person name="Ezra D."/>
            <person name="Gonzalez J."/>
            <person name="Henrissat B."/>
            <person name="Kuo A."/>
            <person name="Liang C."/>
            <person name="Lipzen A."/>
            <person name="Lutzoni F."/>
            <person name="Magnuson J."/>
            <person name="Mondo S."/>
            <person name="Nolan M."/>
            <person name="Ohm R."/>
            <person name="Pangilinan J."/>
            <person name="Park H.-J."/>
            <person name="Ramirez L."/>
            <person name="Alfaro M."/>
            <person name="Sun H."/>
            <person name="Tritt A."/>
            <person name="Yoshinaga Y."/>
            <person name="Zwiers L.-H."/>
            <person name="Turgeon B."/>
            <person name="Goodwin S."/>
            <person name="Spatafora J."/>
            <person name="Crous P."/>
            <person name="Grigoriev I."/>
        </authorList>
    </citation>
    <scope>NUCLEOTIDE SEQUENCE</scope>
    <source>
        <strain evidence="3">CBS 122681</strain>
    </source>
</reference>
<keyword evidence="2" id="KW-1133">Transmembrane helix</keyword>
<dbReference type="Proteomes" id="UP000799324">
    <property type="component" value="Unassembled WGS sequence"/>
</dbReference>
<dbReference type="InterPro" id="IPR021514">
    <property type="entry name" value="DUF3176"/>
</dbReference>
<sequence>MPNIPVSLISFSNADIPIYLDTTHNRTTLEQSKHTCPTCSVNSRDQPIHCISVSPAAPPYASLAPQATAQGRLAVPSLNVQTRGQWAQPVRPNRPAPAFRPDDGGRHVRFRHNAFSPVSPQTPQQGLDNFRPHQIGLGIPAAPFKPDISPITPGSVEKAQTPKEKHAKGGISTGLSGASDFAQRLEERLWKYSASSNVVKRWLIEIISWSISATCMAAIIIVLHHYQHQPLPKWPLGITLNAYISVLAKFASAALLLPVSEALGQLKWNWFQKKNECEESKKMWDFELFDNASRGPWGSFMLLLRTRGRSLAALGAAVTLFALAMDPFFQQVVGFPEKWQVQPLNGTISRALTYSVDSAGVYMKDHIPVSETDQSISGAAYHYVFASGTNPTTSGSSNRMGPDIPLTCPNSKCTWEQTESLSVCSRCVPNTELLEFGCRNTMLDWITTPTATADGSAWNYPNGTACGWFLKADSPLLMTGYIAGLDTNYTGREEVLISRSQPLYDINTRAFLPGYPAKLNNTRNPILHSVVVSGGDDVSFVKQNATPVAHECIVSWCVKTMQSSLVGGLYSENVSSTVYNKTLGADPWDVSAIYVDGEFFGLSFSYNENITIVGNSGHLYEISNITHDNILRIFDDYFPSTYTAHNTTSAGMASAEFRYQQWLTSAVRSRIPDYNPFLYDNITLQFDNMAATFTNILRSSQDTIEMVQGPAFDLVSVVLVRWEWLSLPLGLLGFTFIFLILTIIRSSMDHDFGVWKTSAIATLLYGLPDDVRKKVTSQSARANGTPRANAKHTKLKWLPGTGWRLSGASALSPSSLRSRHTPPQSEWKG</sequence>
<name>A0A6A6SKL7_9PLEO</name>
<keyword evidence="2" id="KW-0812">Transmembrane</keyword>
<evidence type="ECO:0000256" key="1">
    <source>
        <dbReference type="SAM" id="MobiDB-lite"/>
    </source>
</evidence>
<dbReference type="PANTHER" id="PTHR35394">
    <property type="entry name" value="DUF3176 DOMAIN-CONTAINING PROTEIN"/>
    <property type="match status" value="1"/>
</dbReference>
<feature type="region of interest" description="Disordered" evidence="1">
    <location>
        <begin position="808"/>
        <end position="829"/>
    </location>
</feature>
<evidence type="ECO:0000313" key="4">
    <source>
        <dbReference type="Proteomes" id="UP000799324"/>
    </source>
</evidence>
<keyword evidence="4" id="KW-1185">Reference proteome</keyword>
<dbReference type="OrthoDB" id="5376804at2759"/>
<proteinExistence type="predicted"/>
<dbReference type="AlphaFoldDB" id="A0A6A6SKL7"/>
<evidence type="ECO:0008006" key="5">
    <source>
        <dbReference type="Google" id="ProtNLM"/>
    </source>
</evidence>